<organism evidence="1 2">
    <name type="scientific">Candidatus Sungiibacteriota bacterium</name>
    <dbReference type="NCBI Taxonomy" id="2750080"/>
    <lineage>
        <taxon>Bacteria</taxon>
        <taxon>Candidatus Sungiibacteriota</taxon>
    </lineage>
</organism>
<accession>A0A932YV60</accession>
<dbReference type="AlphaFoldDB" id="A0A932YV60"/>
<reference evidence="1" key="1">
    <citation type="submission" date="2020-07" db="EMBL/GenBank/DDBJ databases">
        <title>Huge and variable diversity of episymbiotic CPR bacteria and DPANN archaea in groundwater ecosystems.</title>
        <authorList>
            <person name="He C.Y."/>
            <person name="Keren R."/>
            <person name="Whittaker M."/>
            <person name="Farag I.F."/>
            <person name="Doudna J."/>
            <person name="Cate J.H.D."/>
            <person name="Banfield J.F."/>
        </authorList>
    </citation>
    <scope>NUCLEOTIDE SEQUENCE</scope>
    <source>
        <strain evidence="1">NC_groundwater_1226_Ag_S-0.1um_59_124</strain>
    </source>
</reference>
<name>A0A932YV60_9BACT</name>
<protein>
    <submittedName>
        <fullName evidence="1">Uncharacterized protein</fullName>
    </submittedName>
</protein>
<proteinExistence type="predicted"/>
<evidence type="ECO:0000313" key="1">
    <source>
        <dbReference type="EMBL" id="MBI4132007.1"/>
    </source>
</evidence>
<sequence length="164" mass="17119">MWMLFLYEKEEGMRRTTLFAALIALLAILVVAAPPPAIADTKSGSEPILTIASTSGDMDGTILFAITFGGTVFRDDTESAATATWTSFQRSGPTITATAIPVVSTVPTGTATVRDMATPGAFSGQPWRLVNCTGTGTAHDGTDTRKPMALIASTGGLPGQPLRR</sequence>
<gene>
    <name evidence="1" type="ORF">HY474_00035</name>
</gene>
<dbReference type="Proteomes" id="UP000704960">
    <property type="component" value="Unassembled WGS sequence"/>
</dbReference>
<evidence type="ECO:0000313" key="2">
    <source>
        <dbReference type="Proteomes" id="UP000704960"/>
    </source>
</evidence>
<comment type="caution">
    <text evidence="1">The sequence shown here is derived from an EMBL/GenBank/DDBJ whole genome shotgun (WGS) entry which is preliminary data.</text>
</comment>
<dbReference type="EMBL" id="JACQMJ010000003">
    <property type="protein sequence ID" value="MBI4132007.1"/>
    <property type="molecule type" value="Genomic_DNA"/>
</dbReference>